<dbReference type="NCBIfam" id="TIGR04131">
    <property type="entry name" value="Bac_Flav_CTERM"/>
    <property type="match status" value="1"/>
</dbReference>
<organism evidence="4 5">
    <name type="scientific">Pedobacter agri</name>
    <dbReference type="NCBI Taxonomy" id="454586"/>
    <lineage>
        <taxon>Bacteria</taxon>
        <taxon>Pseudomonadati</taxon>
        <taxon>Bacteroidota</taxon>
        <taxon>Sphingobacteriia</taxon>
        <taxon>Sphingobacteriales</taxon>
        <taxon>Sphingobacteriaceae</taxon>
        <taxon>Pedobacter</taxon>
    </lineage>
</organism>
<feature type="region of interest" description="Disordered" evidence="1">
    <location>
        <begin position="2360"/>
        <end position="2380"/>
    </location>
</feature>
<feature type="domain" description="F5/8 type C" evidence="3">
    <location>
        <begin position="851"/>
        <end position="986"/>
    </location>
</feature>
<evidence type="ECO:0000259" key="3">
    <source>
        <dbReference type="PROSITE" id="PS50022"/>
    </source>
</evidence>
<protein>
    <submittedName>
        <fullName evidence="4">Gliding motility-associated C-terminal domain-containing protein</fullName>
    </submittedName>
</protein>
<dbReference type="Pfam" id="PF24346">
    <property type="entry name" value="DUF7507"/>
    <property type="match status" value="1"/>
</dbReference>
<dbReference type="PROSITE" id="PS50022">
    <property type="entry name" value="FA58C_3"/>
    <property type="match status" value="1"/>
</dbReference>
<dbReference type="PANTHER" id="PTHR34819:SF3">
    <property type="entry name" value="CELL SURFACE PROTEIN"/>
    <property type="match status" value="1"/>
</dbReference>
<evidence type="ECO:0000313" key="5">
    <source>
        <dbReference type="Proteomes" id="UP001142592"/>
    </source>
</evidence>
<feature type="region of interest" description="Disordered" evidence="1">
    <location>
        <begin position="2710"/>
        <end position="2733"/>
    </location>
</feature>
<name>A0A9X3D9H3_9SPHI</name>
<feature type="region of interest" description="Disordered" evidence="1">
    <location>
        <begin position="2594"/>
        <end position="2615"/>
    </location>
</feature>
<dbReference type="Pfam" id="PF17963">
    <property type="entry name" value="Big_9"/>
    <property type="match status" value="1"/>
</dbReference>
<feature type="compositionally biased region" description="Polar residues" evidence="1">
    <location>
        <begin position="1532"/>
        <end position="1544"/>
    </location>
</feature>
<keyword evidence="5" id="KW-1185">Reference proteome</keyword>
<dbReference type="InterPro" id="IPR047589">
    <property type="entry name" value="DUF11_rpt"/>
</dbReference>
<sequence>MREINFIKLLLLFIFTLFVSNETFAQTCGSVGSITSNITTSANTCAGNGSIKASFNATPNTTIQLLLNGSILQSTINPSSPFTFSNLQAGTNYQVRFVCSLDNSIVYGSTSNLNVADNYVPISNADIAVSNVCTSFTQGGTITVNSVAGGNEPYQYSVIQNTNPNYNDALSTYSNNPVANVSAFGTYQIRIKDACGNYTTYTRTISATIPEIKLFWMPKKVCGTNTASGSFWYATTGANAVAVSQNTIKNNGGLKLIIRDTDASGAILFNGTYDGTNPFIYTESPSHKYYIQSTNSCGLVSSYTHDMNGGDFPEFGTIKAFVRNSGCGAAETMTVTANTNNSYWNYPVKVTVSNSLNAVVYTNTNVAYNSSWSTAALPLGTYTVTYTDQCGNTATETVNNPTFAGAGSLVIRDYLNYVCSEIGPLTQTGTTQLIVQINGYQPDRDHTTVTITAGPSNVGVNASLWNNQYWGWTNVIPGTYTIEYTSCGTTKTATINVAPGSRVLQQSLTSTAQSFCSQGGTITSNKVYNGSYSSSVDLLDAAGNVLQNSVTGTFNNIPAGTYSTRMRISYCASGVYYVNGNTVTITNSSTGPIISSSTGVVCEDAAGNPSSTGSAYLVLNGVAPLTLKYKPQASSNWVTIDNATLNTAIDNLNANTVYDVQLFDGCGGTSNSTVSINTIGALSTSNTVHPCLNKPYNLEMPYYAGASYVWTNPQGSVVSNNRIYSFANFDASYNGKYTCKITWGSCVTRYVNVTLDAAQCNSSLSINAVDDNFGPVNIPSSTLVVGNVFTNDKLNGAAVTAPQVIITPLGTIPSGIMLNTTTGEVSVNAGTPVGTYTFKYKICEVANASNCDDATVTVQVALVCSGESSLLNNGTFVVTQSGGNGQQAFVADNNVIAANYWQTTAAGQSITIDYGQSRIMNGLTYYPSSTGSKVLGYTIQASTDNATFVTVATGSFPNYSTTNLADKGIFNNVIFTSPVNARYLRMVVADANKRVAEIVPIVCGNTPIKIICDNVSLMSSGSNATATDKLPVRSLDNNWTVFPIAGGTASPTTSAYNYSTISNAHFAPAVVVGKVINNPPFVWASSPFGNAEWISATQNGQDNQSQGLVTGADNTMPNTYFYKYKFNITDPAIVSSLKLRLDYYVDNNIVRVYVNGVDKNISSNDAQGYLNGHQRSTLITSDFVLGANELVVQIFSTPGFEGLLVQGIGTCPIPGISVTKDGAYHDTDGNGVTNVGDQIKYNFVVTNTGNTPLTNVTIEDNNATVTGGPLAVLPVGASNSTTFTAIHTITAADIVAGFVYNLATVKGTDPDGTVVTDTSSDPTPCASCPINPSCPDCTITPINSTTAVDDTYNTTGNTPVSGNVLTNDIDLQGHTLTVTSNTSPSNGTVIVNADGSFTYTPNPTFTGTDTFTYTVCDNGIPQACDVATVTINVAPATDLSITKTVNNATPSVGSNVTFTVTATNNGPSAATGVSVTENIPTGYEVVSVTPSTGSWTAPNWSIGNLANGASATLTVVAKVKATGVYANTVTITGNETDPTPGNNTDTEEPTPSAVSDLSITKTVNNATPTVGSNVTFTITATNNGPSNATGVSVTENIPSGYEVVSVTPSTGSWTAPNWSIGNLANGASATLTVVAKVKATGVYANTVTISGNETDPTPGNNTDTETPNPAAVSDLAITKTVNNATPTVGSNVTFTITATNNGPSAATGVSVTENIPSGYEVLSVTPSTGSWTAPNWSIGNLANGASATLTVVAKVKATGVYANTVTISGNETDPIPGNNTDTEEPTPSAVSDLSITKTVNNATPSVGSNVTFTITATNNGPSAATGVSVTENIPTGYEVVSVTPSTGSWTAPNWSIGNLANGASATLTVVAKVKATGVYANTVTISGNETDPIPGNNTDTEEPTPSAVSDLSITKTVNNATPSVGSNVTFTITATNNGPSAATGVSVTENIPTGYDVVSVTPGTGSWNAPNWSIGNLANGASATLTVVAKVKATGVYANTVTISGNETDPTPGNNTDTEEPTPSAVSDLSITKTVNNATPSVGSNVTFTITATNNGPSAATGVSVTENIPSGYEVVSVTPSTGSWTAPNWSIGNLANGASATLTVVAKVKATGVYANTVTISGNETDPMPGNNTDTETPNPAAVSDLAITKTVNNATPTVGSNVTFTITATNNGPSAATGVSVTENIPTGYEVVSVIPSTGSWTAPNWSIGNLANGASATLTVVAKVKATGVYANTVTISGNETDPTPGNNTDTEEPTPSAVSDLSITKTVNNATPSVGSNVTFTITATNNGPSNATGVSVTENIPSGYEVVSITPSTGSWTAPNWSIGNLANGASATLTVVAKVKATGVYANTVTIIGNETDPTPGNNTDTEEPTPSAVSDLSITKTVNNATPTVGSNVTFTITATNNGPSAATGVSVTENIPTGYEVVSVTPSTGSWTAPNWSIGNLANGASATLTVVAKVKATGVYANTVTISGNETDPTPGNNTDTEEPTPSAVSDLSITKTVNNATPSVGSNVTFTITATNNGPSNATGVSVTENIPTGYEVVSVTPGTGSWTVPNWSIGNLANGASATLTVVAKVKATGVYANTVTITGNETDPTPGNNTDTEEPTPSAVSDLSITKTVNNATPSVGSNVTFTITATNNGPSAATGVSVTENIPSGYEVVSVTPNTGSWTAPNWSIGNLANGASATLTVVAKVKATGVYANTVTISGNETDPTPGNNTDTEEPTPSAVSDLSITKTVNNATPTVGSNVTFTITATNNGPSAATGVSVTENIPSGYEVVSVTPSTGSWTAPNWSIGNLANGASATLTVVAKVKATGVYANTVTISGNETDPTPGNNTDTKTPNPAAVSDLAITKTVNNATPTVGSNVTFTITATNNGPSAATGVSVTENIPTGYEVVSVTPSTGSWTAPNWSIGNLANGASATLTVVAKVKATGVYANTVTISGNETDPTPGNNTDTETLNPAAVSDLAITKTVNNATPSVGSNVTFTITATNNGPSNATGVSVTENIPSGYEVVSVTPSTGSWTAPNWSIGNLANGASATLTVVAKVKATGVYANTVTISGNETDPTPGNNTDTEEPTPSAVSDLSITKTVNNATPSVGSNVTFTITATNNGPSAATGVSVTENIPTGYEVVSVTPSTGSWTAPNWSIGNLANGASATLTVVAKVKATGVYANTVTISGNETDPTPGNNTDTETPNPAAVSDLAITKTVNNATPSVGSNVTFTITATNNGPSAATGVNVTENIPTGYEVVSVTPSTGSWTAPNWSIGNLANGASATLTVVAKVKATGVYANTVTISGNETDPTPGNNTDTVTPIPKAVTVDLSIVKSTPLVVKSIGEQFNYDLTVRNNSTNPATEVMVEDVLPNGLVFISATSNNGTVVYNPATRTLSWNLGQLAAGVSVSLNLNVKTDQAGVVVNTATVSSKEEDTNPADNTSTATKEILGFKIPNVITPDGDGKNDTFRIQGLSAYPENSMVIFNRWGNEVFHSDGAYQNNWTGEGLNAGTYYYLLKIKDSNGNWHAHKGFITLLKKN</sequence>
<feature type="region of interest" description="Disordered" evidence="1">
    <location>
        <begin position="2002"/>
        <end position="2025"/>
    </location>
</feature>
<feature type="compositionally biased region" description="Polar residues" evidence="1">
    <location>
        <begin position="2238"/>
        <end position="2252"/>
    </location>
</feature>
<feature type="compositionally biased region" description="Polar residues" evidence="1">
    <location>
        <begin position="1649"/>
        <end position="1667"/>
    </location>
</feature>
<feature type="compositionally biased region" description="Polar residues" evidence="1">
    <location>
        <begin position="2710"/>
        <end position="2724"/>
    </location>
</feature>
<accession>A0A9X3D9H3</accession>
<dbReference type="Proteomes" id="UP001142592">
    <property type="component" value="Unassembled WGS sequence"/>
</dbReference>
<dbReference type="PANTHER" id="PTHR34819">
    <property type="entry name" value="LARGE CYSTEINE-RICH PERIPLASMIC PROTEIN OMCB"/>
    <property type="match status" value="1"/>
</dbReference>
<dbReference type="InterPro" id="IPR008979">
    <property type="entry name" value="Galactose-bd-like_sf"/>
</dbReference>
<feature type="region of interest" description="Disordered" evidence="1">
    <location>
        <begin position="1532"/>
        <end position="1553"/>
    </location>
</feature>
<dbReference type="InterPro" id="IPR013783">
    <property type="entry name" value="Ig-like_fold"/>
</dbReference>
<keyword evidence="2" id="KW-0732">Signal</keyword>
<feature type="region of interest" description="Disordered" evidence="1">
    <location>
        <begin position="3064"/>
        <end position="3087"/>
    </location>
</feature>
<dbReference type="RefSeq" id="WP_266268388.1">
    <property type="nucleotide sequence ID" value="NZ_JAPJUH010000001.1"/>
</dbReference>
<dbReference type="Gene3D" id="2.60.40.10">
    <property type="entry name" value="Immunoglobulins"/>
    <property type="match status" value="16"/>
</dbReference>
<dbReference type="Gene3D" id="2.60.120.260">
    <property type="entry name" value="Galactose-binding domain-like"/>
    <property type="match status" value="1"/>
</dbReference>
<feature type="compositionally biased region" description="Polar residues" evidence="1">
    <location>
        <begin position="2002"/>
        <end position="2016"/>
    </location>
</feature>
<evidence type="ECO:0000256" key="2">
    <source>
        <dbReference type="SAM" id="SignalP"/>
    </source>
</evidence>
<dbReference type="Gene3D" id="2.60.40.1170">
    <property type="entry name" value="Mu homology domain, subdomain B"/>
    <property type="match status" value="1"/>
</dbReference>
<dbReference type="InterPro" id="IPR026341">
    <property type="entry name" value="T9SS_type_B"/>
</dbReference>
<dbReference type="Pfam" id="PF13585">
    <property type="entry name" value="CHU_C"/>
    <property type="match status" value="1"/>
</dbReference>
<dbReference type="NCBIfam" id="TIGR01451">
    <property type="entry name" value="B_ant_repeat"/>
    <property type="match status" value="18"/>
</dbReference>
<comment type="caution">
    <text evidence="4">The sequence shown here is derived from an EMBL/GenBank/DDBJ whole genome shotgun (WGS) entry which is preliminary data.</text>
</comment>
<feature type="region of interest" description="Disordered" evidence="1">
    <location>
        <begin position="2474"/>
        <end position="2497"/>
    </location>
</feature>
<feature type="compositionally biased region" description="Polar residues" evidence="1">
    <location>
        <begin position="2594"/>
        <end position="2606"/>
    </location>
</feature>
<dbReference type="InterPro" id="IPR055354">
    <property type="entry name" value="DUF7507"/>
</dbReference>
<dbReference type="EMBL" id="JAPJUH010000001">
    <property type="protein sequence ID" value="MCX3263468.1"/>
    <property type="molecule type" value="Genomic_DNA"/>
</dbReference>
<feature type="compositionally biased region" description="Polar residues" evidence="1">
    <location>
        <begin position="2474"/>
        <end position="2488"/>
    </location>
</feature>
<gene>
    <name evidence="4" type="ORF">OQZ29_01860</name>
</gene>
<evidence type="ECO:0000256" key="1">
    <source>
        <dbReference type="SAM" id="MobiDB-lite"/>
    </source>
</evidence>
<feature type="signal peptide" evidence="2">
    <location>
        <begin position="1"/>
        <end position="25"/>
    </location>
</feature>
<dbReference type="Pfam" id="PF01345">
    <property type="entry name" value="DUF11"/>
    <property type="match status" value="17"/>
</dbReference>
<feature type="compositionally biased region" description="Polar residues" evidence="1">
    <location>
        <begin position="2360"/>
        <end position="2370"/>
    </location>
</feature>
<dbReference type="InterPro" id="IPR051172">
    <property type="entry name" value="Chlamydia_OmcB"/>
</dbReference>
<proteinExistence type="predicted"/>
<dbReference type="SUPFAM" id="SSF49785">
    <property type="entry name" value="Galactose-binding domain-like"/>
    <property type="match status" value="1"/>
</dbReference>
<reference evidence="4" key="1">
    <citation type="submission" date="2022-11" db="EMBL/GenBank/DDBJ databases">
        <authorList>
            <person name="Graham C."/>
            <person name="Newman J.D."/>
        </authorList>
    </citation>
    <scope>NUCLEOTIDE SEQUENCE</scope>
    <source>
        <strain evidence="4">DSM 19486</strain>
    </source>
</reference>
<feature type="region of interest" description="Disordered" evidence="1">
    <location>
        <begin position="1649"/>
        <end position="1668"/>
    </location>
</feature>
<dbReference type="InterPro" id="IPR000421">
    <property type="entry name" value="FA58C"/>
</dbReference>
<feature type="chain" id="PRO_5040994136" evidence="2">
    <location>
        <begin position="26"/>
        <end position="3536"/>
    </location>
</feature>
<feature type="compositionally biased region" description="Polar residues" evidence="1">
    <location>
        <begin position="3064"/>
        <end position="3078"/>
    </location>
</feature>
<feature type="region of interest" description="Disordered" evidence="1">
    <location>
        <begin position="2238"/>
        <end position="2261"/>
    </location>
</feature>
<evidence type="ECO:0000313" key="4">
    <source>
        <dbReference type="EMBL" id="MCX3263468.1"/>
    </source>
</evidence>
<dbReference type="InterPro" id="IPR001434">
    <property type="entry name" value="OmcB-like_DUF11"/>
</dbReference>